<dbReference type="KEGG" id="bbat:Bdt_1108"/>
<dbReference type="EMBL" id="CP002930">
    <property type="protein sequence ID" value="AFY00808.1"/>
    <property type="molecule type" value="Genomic_DNA"/>
</dbReference>
<keyword evidence="1" id="KW-0812">Transmembrane</keyword>
<gene>
    <name evidence="2" type="ORF">Bdt_1108</name>
</gene>
<organism evidence="2 3">
    <name type="scientific">Bdellovibrio bacteriovorus str. Tiberius</name>
    <dbReference type="NCBI Taxonomy" id="1069642"/>
    <lineage>
        <taxon>Bacteria</taxon>
        <taxon>Pseudomonadati</taxon>
        <taxon>Bdellovibrionota</taxon>
        <taxon>Bdellovibrionia</taxon>
        <taxon>Bdellovibrionales</taxon>
        <taxon>Pseudobdellovibrionaceae</taxon>
        <taxon>Bdellovibrio</taxon>
    </lineage>
</organism>
<keyword evidence="1" id="KW-0472">Membrane</keyword>
<feature type="transmembrane region" description="Helical" evidence="1">
    <location>
        <begin position="20"/>
        <end position="43"/>
    </location>
</feature>
<reference evidence="2 3" key="1">
    <citation type="journal article" date="2012" name="BMC Genomics">
        <title>Genome analysis of a simultaneously predatory and prey-independent, novel Bdellovibrio bacteriovorus from the River Tiber, supports in silico predictions of both ancient and recent lateral gene transfer from diverse bacteria.</title>
        <authorList>
            <person name="Hobley L."/>
            <person name="Lerner T.R."/>
            <person name="Williams L.E."/>
            <person name="Lambert C."/>
            <person name="Till R."/>
            <person name="Milner D.S."/>
            <person name="Basford S.M."/>
            <person name="Capeness M.J."/>
            <person name="Fenton A.K."/>
            <person name="Atterbury R.J."/>
            <person name="Harris M.A."/>
            <person name="Sockett R.E."/>
        </authorList>
    </citation>
    <scope>NUCLEOTIDE SEQUENCE [LARGE SCALE GENOMIC DNA]</scope>
    <source>
        <strain evidence="2 3">Tiberius</strain>
    </source>
</reference>
<evidence type="ECO:0000313" key="2">
    <source>
        <dbReference type="EMBL" id="AFY00808.1"/>
    </source>
</evidence>
<evidence type="ECO:0000256" key="1">
    <source>
        <dbReference type="SAM" id="Phobius"/>
    </source>
</evidence>
<sequence>MYLQEFEGDAMKRSLNNRGIALVQVMIAIGLIGVISLGVMTLADNMFKNHERASRLQEELEFRQTLIKHFSDQASCTNSIKNIGPAGSASGDIAAGATGTQSIKWDGYFWGTLRGSDGKLINCPSAPATTKFCPSYNNNTELSFGKIRTNRVSTLKYDATPGFKMAELTYGYLSASGEDKTGKIKIWTKVDTAGRIEYCAGAESVDYDKVTATICEQFNVDGKKGVYNPIAKSCTLEATHTTIVTSPAPTGTPVPPTGTYAVEVVGFNGPQFEKSCPNGVSSWNLSYSKCFGFSGTYPGMGDQAQCTLSGNAVRCTQPACNQGAYLTTEGIVNCKNGS</sequence>
<proteinExistence type="predicted"/>
<dbReference type="STRING" id="1069642.Bdt_1108"/>
<dbReference type="Proteomes" id="UP000010074">
    <property type="component" value="Chromosome"/>
</dbReference>
<dbReference type="HOGENOM" id="CLU_793789_0_0_7"/>
<dbReference type="AlphaFoldDB" id="K7YT53"/>
<dbReference type="PATRIC" id="fig|1069642.3.peg.1095"/>
<protein>
    <submittedName>
        <fullName evidence="2">Uncharacterized protein</fullName>
    </submittedName>
</protein>
<keyword evidence="1" id="KW-1133">Transmembrane helix</keyword>
<accession>K7YT53</accession>
<name>K7YT53_BDEBC</name>
<evidence type="ECO:0000313" key="3">
    <source>
        <dbReference type="Proteomes" id="UP000010074"/>
    </source>
</evidence>